<comment type="caution">
    <text evidence="13">The sequence shown here is derived from an EMBL/GenBank/DDBJ whole genome shotgun (WGS) entry which is preliminary data.</text>
</comment>
<keyword evidence="10 11" id="KW-0472">Membrane</keyword>
<dbReference type="STRING" id="1108044.GOOTI_217_00130"/>
<evidence type="ECO:0000256" key="2">
    <source>
        <dbReference type="ARBA" id="ARBA00004651"/>
    </source>
</evidence>
<dbReference type="AlphaFoldDB" id="H5TSE4"/>
<dbReference type="CDD" id="cd18773">
    <property type="entry name" value="PDC1_HK_sensor"/>
    <property type="match status" value="1"/>
</dbReference>
<proteinExistence type="predicted"/>
<evidence type="ECO:0000256" key="10">
    <source>
        <dbReference type="ARBA" id="ARBA00023136"/>
    </source>
</evidence>
<evidence type="ECO:0000256" key="9">
    <source>
        <dbReference type="ARBA" id="ARBA00023012"/>
    </source>
</evidence>
<dbReference type="SMART" id="SM00387">
    <property type="entry name" value="HATPase_c"/>
    <property type="match status" value="1"/>
</dbReference>
<evidence type="ECO:0000256" key="1">
    <source>
        <dbReference type="ARBA" id="ARBA00000085"/>
    </source>
</evidence>
<feature type="domain" description="Histidine kinase" evidence="12">
    <location>
        <begin position="417"/>
        <end position="518"/>
    </location>
</feature>
<keyword evidence="5" id="KW-0597">Phosphoprotein</keyword>
<dbReference type="PROSITE" id="PS50109">
    <property type="entry name" value="HIS_KIN"/>
    <property type="match status" value="1"/>
</dbReference>
<evidence type="ECO:0000256" key="11">
    <source>
        <dbReference type="SAM" id="Phobius"/>
    </source>
</evidence>
<evidence type="ECO:0000313" key="14">
    <source>
        <dbReference type="Proteomes" id="UP000005038"/>
    </source>
</evidence>
<dbReference type="Gene3D" id="3.30.450.20">
    <property type="entry name" value="PAS domain"/>
    <property type="match status" value="2"/>
</dbReference>
<dbReference type="EC" id="2.7.13.3" evidence="3"/>
<evidence type="ECO:0000313" key="13">
    <source>
        <dbReference type="EMBL" id="GAB36402.1"/>
    </source>
</evidence>
<dbReference type="InterPro" id="IPR036890">
    <property type="entry name" value="HATPase_C_sf"/>
</dbReference>
<gene>
    <name evidence="13" type="ORF">GOOTI_217_00130</name>
</gene>
<dbReference type="SUPFAM" id="SSF55874">
    <property type="entry name" value="ATPase domain of HSP90 chaperone/DNA topoisomerase II/histidine kinase"/>
    <property type="match status" value="1"/>
</dbReference>
<protein>
    <recommendedName>
        <fullName evidence="3">histidine kinase</fullName>
        <ecNumber evidence="3">2.7.13.3</ecNumber>
    </recommendedName>
</protein>
<dbReference type="Gene3D" id="3.30.565.10">
    <property type="entry name" value="Histidine kinase-like ATPase, C-terminal domain"/>
    <property type="match status" value="1"/>
</dbReference>
<comment type="subcellular location">
    <subcellularLocation>
        <location evidence="2">Cell membrane</location>
        <topology evidence="2">Multi-pass membrane protein</topology>
    </subcellularLocation>
</comment>
<reference evidence="13" key="1">
    <citation type="submission" date="2012-02" db="EMBL/GenBank/DDBJ databases">
        <title>Whole genome shotgun sequence of Gordonia otitidis NBRC 100426.</title>
        <authorList>
            <person name="Yoshida I."/>
            <person name="Hosoyama A."/>
            <person name="Tsuchikane K."/>
            <person name="Katsumata H."/>
            <person name="Yamazaki S."/>
            <person name="Fujita N."/>
        </authorList>
    </citation>
    <scope>NUCLEOTIDE SEQUENCE [LARGE SCALE GENOMIC DNA]</scope>
    <source>
        <strain evidence="13">NBRC 100426</strain>
    </source>
</reference>
<keyword evidence="6 11" id="KW-0812">Transmembrane</keyword>
<evidence type="ECO:0000256" key="7">
    <source>
        <dbReference type="ARBA" id="ARBA00022777"/>
    </source>
</evidence>
<dbReference type="Pfam" id="PF02518">
    <property type="entry name" value="HATPase_c"/>
    <property type="match status" value="1"/>
</dbReference>
<sequence length="520" mass="55013">MLRWRPRTLAGQAVALQLAVVLVIVVSAAALALLDARFDGLRAARDQVRSVAVSIADAPSTARALESPDPSTSLQPVTEEIRPVTGVSFITIMNTAGVRYTHTTPSLIGQRYLRSTSQALRGEVYTETYTGTLGPSIRSIAPVRNGNGVIVGMVAAGITQATLTDEWLEQLPLIASIGLVAIVAALGGLWLIRRRLLRLTGGLAPGELRVMYDHHDAVLHSVTEGLVVIDDGRIVLCNDEARRLLAGNPAGESVEFDDMPDFLLGTEPLTDVLYVDQGRVLVVNRAPVTSRQGSAVVTIRDRTELSSAIGELDSLSRFAEALRSQAHESANRLHTMVALIETGHAERAAALATADLVVSQRLVDRVSEMISDPTLSALLLGKSAQAAERGISMTLTEESALDDDDTSPLTTDETITVVGNLIDNALDACDPADAWVEVTVAVDDGSLLIVVADSGPGMTDDEFERACGRGYSTKPGGDATGRGLGLALVANVVSRHGGTVRSEHTYGSVITVEIPSRGQV</sequence>
<dbReference type="PANTHER" id="PTHR43547:SF10">
    <property type="entry name" value="SENSOR HISTIDINE KINASE DCUS"/>
    <property type="match status" value="1"/>
</dbReference>
<dbReference type="OrthoDB" id="9792686at2"/>
<organism evidence="13 14">
    <name type="scientific">Gordonia otitidis (strain DSM 44809 / CCUG 52243 / JCM 12355 / NBRC 100426 / IFM 10032)</name>
    <dbReference type="NCBI Taxonomy" id="1108044"/>
    <lineage>
        <taxon>Bacteria</taxon>
        <taxon>Bacillati</taxon>
        <taxon>Actinomycetota</taxon>
        <taxon>Actinomycetes</taxon>
        <taxon>Mycobacteriales</taxon>
        <taxon>Gordoniaceae</taxon>
        <taxon>Gordonia</taxon>
    </lineage>
</organism>
<dbReference type="Proteomes" id="UP000005038">
    <property type="component" value="Unassembled WGS sequence"/>
</dbReference>
<dbReference type="GO" id="GO:0000155">
    <property type="term" value="F:phosphorelay sensor kinase activity"/>
    <property type="evidence" value="ECO:0007669"/>
    <property type="project" value="TreeGrafter"/>
</dbReference>
<dbReference type="InterPro" id="IPR005467">
    <property type="entry name" value="His_kinase_dom"/>
</dbReference>
<keyword evidence="14" id="KW-1185">Reference proteome</keyword>
<evidence type="ECO:0000259" key="12">
    <source>
        <dbReference type="PROSITE" id="PS50109"/>
    </source>
</evidence>
<dbReference type="InterPro" id="IPR029151">
    <property type="entry name" value="Sensor-like_sf"/>
</dbReference>
<dbReference type="GO" id="GO:0005886">
    <property type="term" value="C:plasma membrane"/>
    <property type="evidence" value="ECO:0007669"/>
    <property type="project" value="UniProtKB-SubCell"/>
</dbReference>
<evidence type="ECO:0000256" key="3">
    <source>
        <dbReference type="ARBA" id="ARBA00012438"/>
    </source>
</evidence>
<dbReference type="RefSeq" id="WP_007240584.1">
    <property type="nucleotide sequence ID" value="NZ_BAFB01000217.1"/>
</dbReference>
<evidence type="ECO:0000256" key="6">
    <source>
        <dbReference type="ARBA" id="ARBA00022692"/>
    </source>
</evidence>
<dbReference type="SUPFAM" id="SSF103190">
    <property type="entry name" value="Sensory domain-like"/>
    <property type="match status" value="1"/>
</dbReference>
<dbReference type="InterPro" id="IPR003594">
    <property type="entry name" value="HATPase_dom"/>
</dbReference>
<dbReference type="PRINTS" id="PR00344">
    <property type="entry name" value="BCTRLSENSOR"/>
</dbReference>
<keyword evidence="7 13" id="KW-0808">Transferase</keyword>
<dbReference type="InterPro" id="IPR033463">
    <property type="entry name" value="sCache_3"/>
</dbReference>
<evidence type="ECO:0000256" key="8">
    <source>
        <dbReference type="ARBA" id="ARBA00022989"/>
    </source>
</evidence>
<keyword evidence="7 13" id="KW-0418">Kinase</keyword>
<name>H5TSE4_GORO1</name>
<dbReference type="EMBL" id="BAFB01000217">
    <property type="protein sequence ID" value="GAB36402.1"/>
    <property type="molecule type" value="Genomic_DNA"/>
</dbReference>
<dbReference type="InterPro" id="IPR004358">
    <property type="entry name" value="Sig_transdc_His_kin-like_C"/>
</dbReference>
<comment type="catalytic activity">
    <reaction evidence="1">
        <text>ATP + protein L-histidine = ADP + protein N-phospho-L-histidine.</text>
        <dbReference type="EC" id="2.7.13.3"/>
    </reaction>
</comment>
<accession>H5TSE4</accession>
<dbReference type="CDD" id="cd00075">
    <property type="entry name" value="HATPase"/>
    <property type="match status" value="1"/>
</dbReference>
<dbReference type="Pfam" id="PF17203">
    <property type="entry name" value="sCache_3_2"/>
    <property type="match status" value="1"/>
</dbReference>
<keyword evidence="9" id="KW-0902">Two-component regulatory system</keyword>
<dbReference type="PANTHER" id="PTHR43547">
    <property type="entry name" value="TWO-COMPONENT HISTIDINE KINASE"/>
    <property type="match status" value="1"/>
</dbReference>
<evidence type="ECO:0000256" key="5">
    <source>
        <dbReference type="ARBA" id="ARBA00022553"/>
    </source>
</evidence>
<feature type="transmembrane region" description="Helical" evidence="11">
    <location>
        <begin position="173"/>
        <end position="192"/>
    </location>
</feature>
<evidence type="ECO:0000256" key="4">
    <source>
        <dbReference type="ARBA" id="ARBA00022475"/>
    </source>
</evidence>
<keyword evidence="4" id="KW-1003">Cell membrane</keyword>
<keyword evidence="8 11" id="KW-1133">Transmembrane helix</keyword>